<keyword evidence="6" id="KW-1185">Reference proteome</keyword>
<dbReference type="PANTHER" id="PTHR10587">
    <property type="entry name" value="GLYCOSYL TRANSFERASE-RELATED"/>
    <property type="match status" value="1"/>
</dbReference>
<dbReference type="InterPro" id="IPR011330">
    <property type="entry name" value="Glyco_hydro/deAcase_b/a-brl"/>
</dbReference>
<evidence type="ECO:0000313" key="5">
    <source>
        <dbReference type="EMBL" id="MFB9751128.1"/>
    </source>
</evidence>
<dbReference type="CDD" id="cd10917">
    <property type="entry name" value="CE4_NodB_like_6s_7s"/>
    <property type="match status" value="1"/>
</dbReference>
<dbReference type="PROSITE" id="PS51257">
    <property type="entry name" value="PROKAR_LIPOPROTEIN"/>
    <property type="match status" value="1"/>
</dbReference>
<dbReference type="Proteomes" id="UP001589619">
    <property type="component" value="Unassembled WGS sequence"/>
</dbReference>
<feature type="domain" description="NodB homology" evidence="4">
    <location>
        <begin position="133"/>
        <end position="316"/>
    </location>
</feature>
<protein>
    <submittedName>
        <fullName evidence="5">Polysaccharide deacetylase family protein</fullName>
        <ecNumber evidence="5">3.-.-.-</ecNumber>
    </submittedName>
</protein>
<keyword evidence="1" id="KW-0479">Metal-binding</keyword>
<dbReference type="PANTHER" id="PTHR10587:SF133">
    <property type="entry name" value="CHITIN DEACETYLASE 1-RELATED"/>
    <property type="match status" value="1"/>
</dbReference>
<gene>
    <name evidence="5" type="ORF">ACFFNY_06045</name>
</gene>
<dbReference type="EMBL" id="JBHMAG010000004">
    <property type="protein sequence ID" value="MFB9751128.1"/>
    <property type="molecule type" value="Genomic_DNA"/>
</dbReference>
<evidence type="ECO:0000256" key="2">
    <source>
        <dbReference type="ARBA" id="ARBA00022801"/>
    </source>
</evidence>
<dbReference type="InterPro" id="IPR050248">
    <property type="entry name" value="Polysacc_deacetylase_ArnD"/>
</dbReference>
<evidence type="ECO:0000256" key="3">
    <source>
        <dbReference type="SAM" id="MobiDB-lite"/>
    </source>
</evidence>
<accession>A0ABV5VS68</accession>
<feature type="region of interest" description="Disordered" evidence="3">
    <location>
        <begin position="60"/>
        <end position="112"/>
    </location>
</feature>
<comment type="caution">
    <text evidence="5">The sequence shown here is derived from an EMBL/GenBank/DDBJ whole genome shotgun (WGS) entry which is preliminary data.</text>
</comment>
<feature type="region of interest" description="Disordered" evidence="3">
    <location>
        <begin position="21"/>
        <end position="47"/>
    </location>
</feature>
<keyword evidence="2 5" id="KW-0378">Hydrolase</keyword>
<name>A0ABV5VS68_9BACL</name>
<dbReference type="SUPFAM" id="SSF88713">
    <property type="entry name" value="Glycoside hydrolase/deacetylase"/>
    <property type="match status" value="1"/>
</dbReference>
<reference evidence="5 6" key="1">
    <citation type="submission" date="2024-09" db="EMBL/GenBank/DDBJ databases">
        <authorList>
            <person name="Sun Q."/>
            <person name="Mori K."/>
        </authorList>
    </citation>
    <scope>NUCLEOTIDE SEQUENCE [LARGE SCALE GENOMIC DNA]</scope>
    <source>
        <strain evidence="5 6">JCM 12520</strain>
    </source>
</reference>
<dbReference type="EC" id="3.-.-.-" evidence="5"/>
<dbReference type="PROSITE" id="PS51677">
    <property type="entry name" value="NODB"/>
    <property type="match status" value="1"/>
</dbReference>
<dbReference type="Gene3D" id="3.20.20.370">
    <property type="entry name" value="Glycoside hydrolase/deacetylase"/>
    <property type="match status" value="1"/>
</dbReference>
<dbReference type="Pfam" id="PF01522">
    <property type="entry name" value="Polysacc_deac_1"/>
    <property type="match status" value="1"/>
</dbReference>
<sequence>MKSVIGIALCCVLITTAGCADSRRPAGVPETRSEPHTGAKMLGSDPATFVSDGELLAETASSEKERAKTFSVPPVVAAPPPAEAPAVKQKPQPKTPSVSVQKSQSGSSGKLTLPQLRAKYPDIFKVSGASQERGVALTFDDGPDERFTPQVLDVLKEHGVKATFFLLGKKAEAHPNIVKRIVREGHTIGNHSYGHPLFTKITVDRFAGEIEQSEEVLNRLAGYRPKLLRPPYGEINEEQLRWANSRGYVIVNWNVDSLDWKNLGEQQVTGNILGHTKAGSIVLQHSAGGSSQDLSGTVKALPGIITKLKSQGYHLVTVPELLHLSKDK</sequence>
<dbReference type="InterPro" id="IPR002509">
    <property type="entry name" value="NODB_dom"/>
</dbReference>
<dbReference type="RefSeq" id="WP_344905963.1">
    <property type="nucleotide sequence ID" value="NZ_BAAAYO010000002.1"/>
</dbReference>
<organism evidence="5 6">
    <name type="scientific">Paenibacillus hodogayensis</name>
    <dbReference type="NCBI Taxonomy" id="279208"/>
    <lineage>
        <taxon>Bacteria</taxon>
        <taxon>Bacillati</taxon>
        <taxon>Bacillota</taxon>
        <taxon>Bacilli</taxon>
        <taxon>Bacillales</taxon>
        <taxon>Paenibacillaceae</taxon>
        <taxon>Paenibacillus</taxon>
    </lineage>
</organism>
<feature type="compositionally biased region" description="Low complexity" evidence="3">
    <location>
        <begin position="84"/>
        <end position="110"/>
    </location>
</feature>
<evidence type="ECO:0000256" key="1">
    <source>
        <dbReference type="ARBA" id="ARBA00022723"/>
    </source>
</evidence>
<evidence type="ECO:0000259" key="4">
    <source>
        <dbReference type="PROSITE" id="PS51677"/>
    </source>
</evidence>
<evidence type="ECO:0000313" key="6">
    <source>
        <dbReference type="Proteomes" id="UP001589619"/>
    </source>
</evidence>
<dbReference type="GO" id="GO:0016787">
    <property type="term" value="F:hydrolase activity"/>
    <property type="evidence" value="ECO:0007669"/>
    <property type="project" value="UniProtKB-KW"/>
</dbReference>
<proteinExistence type="predicted"/>